<evidence type="ECO:0000313" key="4">
    <source>
        <dbReference type="EMBL" id="GIE38132.1"/>
    </source>
</evidence>
<dbReference type="CDD" id="cd00293">
    <property type="entry name" value="USP-like"/>
    <property type="match status" value="1"/>
</dbReference>
<feature type="region of interest" description="Disordered" evidence="2">
    <location>
        <begin position="139"/>
        <end position="158"/>
    </location>
</feature>
<dbReference type="SUPFAM" id="SSF52402">
    <property type="entry name" value="Adenine nucleotide alpha hydrolases-like"/>
    <property type="match status" value="1"/>
</dbReference>
<evidence type="ECO:0000259" key="3">
    <source>
        <dbReference type="Pfam" id="PF00582"/>
    </source>
</evidence>
<dbReference type="RefSeq" id="WP_188125271.1">
    <property type="nucleotide sequence ID" value="NZ_BOMP01000016.1"/>
</dbReference>
<evidence type="ECO:0000313" key="7">
    <source>
        <dbReference type="Proteomes" id="UP000631312"/>
    </source>
</evidence>
<dbReference type="PANTHER" id="PTHR46553">
    <property type="entry name" value="ADENINE NUCLEOTIDE ALPHA HYDROLASES-LIKE SUPERFAMILY PROTEIN"/>
    <property type="match status" value="1"/>
</dbReference>
<dbReference type="AlphaFoldDB" id="A0A7W7HN66"/>
<accession>A0A7W7HN66</accession>
<gene>
    <name evidence="4" type="ORF">Alo02nite_10300</name>
    <name evidence="5" type="ORF">BJ964_007756</name>
</gene>
<dbReference type="InterPro" id="IPR006015">
    <property type="entry name" value="Universal_stress_UspA"/>
</dbReference>
<evidence type="ECO:0000256" key="1">
    <source>
        <dbReference type="ARBA" id="ARBA00008791"/>
    </source>
</evidence>
<dbReference type="PANTHER" id="PTHR46553:SF3">
    <property type="entry name" value="ADENINE NUCLEOTIDE ALPHA HYDROLASES-LIKE SUPERFAMILY PROTEIN"/>
    <property type="match status" value="1"/>
</dbReference>
<organism evidence="5 6">
    <name type="scientific">Actinoplanes lobatus</name>
    <dbReference type="NCBI Taxonomy" id="113568"/>
    <lineage>
        <taxon>Bacteria</taxon>
        <taxon>Bacillati</taxon>
        <taxon>Actinomycetota</taxon>
        <taxon>Actinomycetes</taxon>
        <taxon>Micromonosporales</taxon>
        <taxon>Micromonosporaceae</taxon>
        <taxon>Actinoplanes</taxon>
    </lineage>
</organism>
<dbReference type="InterPro" id="IPR014729">
    <property type="entry name" value="Rossmann-like_a/b/a_fold"/>
</dbReference>
<keyword evidence="7" id="KW-1185">Reference proteome</keyword>
<evidence type="ECO:0000313" key="5">
    <source>
        <dbReference type="EMBL" id="MBB4753595.1"/>
    </source>
</evidence>
<dbReference type="Gene3D" id="3.40.50.620">
    <property type="entry name" value="HUPs"/>
    <property type="match status" value="1"/>
</dbReference>
<sequence>MNANHLIVVGVDGSDGGRRALEWAVREAAGSGCAVQAVTAWSWVAIEYGPSPDEERNRATALLDREIAAVMTAVGGHHTIAAEVLEGRPADVLTAAAQAADLLVLGSHGHGRVRHTMLGSVSESCVRKAPCPVVVIPAPAGRSAPATPPVPRQTAAPA</sequence>
<comment type="similarity">
    <text evidence="1">Belongs to the universal stress protein A family.</text>
</comment>
<name>A0A7W7HN66_9ACTN</name>
<dbReference type="Pfam" id="PF00582">
    <property type="entry name" value="Usp"/>
    <property type="match status" value="1"/>
</dbReference>
<dbReference type="EMBL" id="JACHNC010000001">
    <property type="protein sequence ID" value="MBB4753595.1"/>
    <property type="molecule type" value="Genomic_DNA"/>
</dbReference>
<proteinExistence type="inferred from homology"/>
<dbReference type="Proteomes" id="UP000631312">
    <property type="component" value="Unassembled WGS sequence"/>
</dbReference>
<protein>
    <submittedName>
        <fullName evidence="5">Nucleotide-binding universal stress UspA family protein</fullName>
    </submittedName>
    <submittedName>
        <fullName evidence="4">Universal stress protein</fullName>
    </submittedName>
</protein>
<reference evidence="4 7" key="2">
    <citation type="submission" date="2021-01" db="EMBL/GenBank/DDBJ databases">
        <title>Whole genome shotgun sequence of Actinoplanes lobatus NBRC 12513.</title>
        <authorList>
            <person name="Komaki H."/>
            <person name="Tamura T."/>
        </authorList>
    </citation>
    <scope>NUCLEOTIDE SEQUENCE [LARGE SCALE GENOMIC DNA]</scope>
    <source>
        <strain evidence="4 7">NBRC 12513</strain>
    </source>
</reference>
<reference evidence="5 6" key="1">
    <citation type="submission" date="2020-08" db="EMBL/GenBank/DDBJ databases">
        <title>Sequencing the genomes of 1000 actinobacteria strains.</title>
        <authorList>
            <person name="Klenk H.-P."/>
        </authorList>
    </citation>
    <scope>NUCLEOTIDE SEQUENCE [LARGE SCALE GENOMIC DNA]</scope>
    <source>
        <strain evidence="5 6">DSM 43150</strain>
    </source>
</reference>
<dbReference type="PRINTS" id="PR01438">
    <property type="entry name" value="UNVRSLSTRESS"/>
</dbReference>
<dbReference type="EMBL" id="BOMP01000016">
    <property type="protein sequence ID" value="GIE38132.1"/>
    <property type="molecule type" value="Genomic_DNA"/>
</dbReference>
<evidence type="ECO:0000256" key="2">
    <source>
        <dbReference type="SAM" id="MobiDB-lite"/>
    </source>
</evidence>
<dbReference type="Proteomes" id="UP000590511">
    <property type="component" value="Unassembled WGS sequence"/>
</dbReference>
<comment type="caution">
    <text evidence="5">The sequence shown here is derived from an EMBL/GenBank/DDBJ whole genome shotgun (WGS) entry which is preliminary data.</text>
</comment>
<dbReference type="InterPro" id="IPR006016">
    <property type="entry name" value="UspA"/>
</dbReference>
<evidence type="ECO:0000313" key="6">
    <source>
        <dbReference type="Proteomes" id="UP000590511"/>
    </source>
</evidence>
<feature type="domain" description="UspA" evidence="3">
    <location>
        <begin position="7"/>
        <end position="137"/>
    </location>
</feature>